<dbReference type="PANTHER" id="PTHR43806:SF11">
    <property type="entry name" value="CEREVISIN-RELATED"/>
    <property type="match status" value="1"/>
</dbReference>
<dbReference type="InterPro" id="IPR015500">
    <property type="entry name" value="Peptidase_S8_subtilisin-rel"/>
</dbReference>
<sequence length="1056" mass="110062">MASAAPRQSDSHDAARPNGTTVTLVTGDQVTLHADQRISVTPGSDRDDMTFSRSKVGDHVYVIPGDARQLVATGHLDRRLFDVTTLVEFGYDDAHTDSVPLIVTGADGAGAPRLAGNSRPLPSIDGVALAAAKNGATWEALTDGVGVRTATRGVNRIWLDGKREAVLDRSAAQIGAPAAWEAGLTGEGVRVAVLDTGVDQTHPDLAGQEVAEQNFSASPDAVDNYGHGTHVASILAGTGAKAGGKYRGIASGADILDGKVLDDYGFGSDSEIIAGMEWAAAQDADIISMSLGGADTPGLDPMEQAVETLTAEHDVLFVIAAGNGFSNDEPVASPGSAPSALTVGAVDRDDSLAPFSLTGPTVGDGAVKPDLTAPGVEIVAALHSAGTIAPPVEDGYTALSGTSMATPHVAGVAAMIAQQHPDWTAQQLKAALAGSATPTDGLTAFQQGSGRVDVPRAMTASVVAEPSSVSLGVQTWPREDDQPVTRPVTYRNLGDADVTLALTLEATDPNGDPTDAFSLSVDQLTVPAGGTASVEVTGDPRTGPADGAYSGTIVATAGDSVTRTPVGISREEESYDLTVTFRDDPAVAADAYVVSAMGLDEFSIIDGFSEDGTVTMRLPKGRYLMEYLSFTNDNSNSTQLIQPGLLLDRNQAFEVDLASASPVDVTPPGGAELGIAEIAYQVDNDGQAFGSGFLIFGDELDGVRFGQLGDPLPELAFDAWVHTGWQDAQNELYSLAWFLDRYPTDFTKVVGPDDVATLRVDIGPSAQAPSGSLFRSPQPASGSLWTAALGQDVSLPGVSTLHVTTEDIRWATSLWIFGETDLVASYDGSPLPYDSGRTYDQRINHPVFGPGLPAGDYQWAYRGADEISVDLPLFTDGAGNAGFTPTESGSTKLYLGDELVGETPLAGRGFFSVPAQAGDYRLTTEATRSADYGLSTSVGAEWTFRSSHVDGEEPLPLNVVRFQPKLDADGSAPAGRAALVPVRMQNELGALEYPKALTVDVSYDEGKTWRKAAVLVRQVAVLEHPAGASSVSLRASATDQDGNTVTQTVIRAYTLK</sequence>
<feature type="active site" description="Charge relay system" evidence="5 6">
    <location>
        <position position="195"/>
    </location>
</feature>
<dbReference type="InterPro" id="IPR022398">
    <property type="entry name" value="Peptidase_S8_His-AS"/>
</dbReference>
<keyword evidence="3 6" id="KW-0378">Hydrolase</keyword>
<evidence type="ECO:0000256" key="5">
    <source>
        <dbReference type="PIRSR" id="PIRSR615500-1"/>
    </source>
</evidence>
<feature type="active site" description="Charge relay system" evidence="5 6">
    <location>
        <position position="403"/>
    </location>
</feature>
<protein>
    <recommendedName>
        <fullName evidence="9">Peptidase S8/S53 domain-containing protein</fullName>
    </recommendedName>
</protein>
<accession>A0A7Z1AZ04</accession>
<dbReference type="GO" id="GO:0005975">
    <property type="term" value="P:carbohydrate metabolic process"/>
    <property type="evidence" value="ECO:0007669"/>
    <property type="project" value="UniProtKB-ARBA"/>
</dbReference>
<dbReference type="Gene3D" id="2.60.40.10">
    <property type="entry name" value="Immunoglobulins"/>
    <property type="match status" value="1"/>
</dbReference>
<evidence type="ECO:0000256" key="7">
    <source>
        <dbReference type="RuleBase" id="RU003355"/>
    </source>
</evidence>
<dbReference type="PRINTS" id="PR00723">
    <property type="entry name" value="SUBTILISIN"/>
</dbReference>
<proteinExistence type="inferred from homology"/>
<dbReference type="InterPro" id="IPR000209">
    <property type="entry name" value="Peptidase_S8/S53_dom"/>
</dbReference>
<keyword evidence="2 6" id="KW-0645">Protease</keyword>
<reference evidence="10 11" key="1">
    <citation type="submission" date="2016-12" db="EMBL/GenBank/DDBJ databases">
        <title>The draft genome sequence of Actinophytocola xinjiangensis.</title>
        <authorList>
            <person name="Wang W."/>
            <person name="Yuan L."/>
        </authorList>
    </citation>
    <scope>NUCLEOTIDE SEQUENCE [LARGE SCALE GENOMIC DNA]</scope>
    <source>
        <strain evidence="10 11">CGMCC 4.4663</strain>
    </source>
</reference>
<dbReference type="PROSITE" id="PS51892">
    <property type="entry name" value="SUBTILASE"/>
    <property type="match status" value="1"/>
</dbReference>
<keyword evidence="4 6" id="KW-0720">Serine protease</keyword>
<comment type="caution">
    <text evidence="10">The sequence shown here is derived from an EMBL/GenBank/DDBJ whole genome shotgun (WGS) entry which is preliminary data.</text>
</comment>
<dbReference type="PROSITE" id="PS00138">
    <property type="entry name" value="SUBTILASE_SER"/>
    <property type="match status" value="1"/>
</dbReference>
<dbReference type="Proteomes" id="UP000185696">
    <property type="component" value="Unassembled WGS sequence"/>
</dbReference>
<keyword evidence="11" id="KW-1185">Reference proteome</keyword>
<evidence type="ECO:0000259" key="9">
    <source>
        <dbReference type="Pfam" id="PF00082"/>
    </source>
</evidence>
<dbReference type="Gene3D" id="3.40.50.200">
    <property type="entry name" value="Peptidase S8/S53 domain"/>
    <property type="match status" value="1"/>
</dbReference>
<feature type="domain" description="Peptidase S8/S53" evidence="9">
    <location>
        <begin position="186"/>
        <end position="450"/>
    </location>
</feature>
<dbReference type="PIRSF" id="PIRSF037854">
    <property type="entry name" value="Dihydropyridine_esterase"/>
    <property type="match status" value="1"/>
</dbReference>
<evidence type="ECO:0000256" key="4">
    <source>
        <dbReference type="ARBA" id="ARBA00022825"/>
    </source>
</evidence>
<dbReference type="InterPro" id="IPR017297">
    <property type="entry name" value="Peptidase_S8A_DPH-A"/>
</dbReference>
<evidence type="ECO:0000256" key="1">
    <source>
        <dbReference type="ARBA" id="ARBA00011073"/>
    </source>
</evidence>
<evidence type="ECO:0000256" key="2">
    <source>
        <dbReference type="ARBA" id="ARBA00022670"/>
    </source>
</evidence>
<evidence type="ECO:0000313" key="10">
    <source>
        <dbReference type="EMBL" id="OLF12384.1"/>
    </source>
</evidence>
<evidence type="ECO:0000256" key="3">
    <source>
        <dbReference type="ARBA" id="ARBA00022801"/>
    </source>
</evidence>
<dbReference type="PANTHER" id="PTHR43806">
    <property type="entry name" value="PEPTIDASE S8"/>
    <property type="match status" value="1"/>
</dbReference>
<dbReference type="AlphaFoldDB" id="A0A7Z1AZ04"/>
<dbReference type="InterPro" id="IPR036852">
    <property type="entry name" value="Peptidase_S8/S53_dom_sf"/>
</dbReference>
<dbReference type="GO" id="GO:0006508">
    <property type="term" value="P:proteolysis"/>
    <property type="evidence" value="ECO:0007669"/>
    <property type="project" value="UniProtKB-KW"/>
</dbReference>
<dbReference type="CDD" id="cd07487">
    <property type="entry name" value="Peptidases_S8_1"/>
    <property type="match status" value="1"/>
</dbReference>
<dbReference type="SUPFAM" id="SSF52743">
    <property type="entry name" value="Subtilisin-like"/>
    <property type="match status" value="1"/>
</dbReference>
<dbReference type="GO" id="GO:0004252">
    <property type="term" value="F:serine-type endopeptidase activity"/>
    <property type="evidence" value="ECO:0007669"/>
    <property type="project" value="UniProtKB-UniRule"/>
</dbReference>
<evidence type="ECO:0000256" key="6">
    <source>
        <dbReference type="PROSITE-ProRule" id="PRU01240"/>
    </source>
</evidence>
<dbReference type="InterPro" id="IPR023828">
    <property type="entry name" value="Peptidase_S8_Ser-AS"/>
</dbReference>
<dbReference type="EMBL" id="MSIF01000003">
    <property type="protein sequence ID" value="OLF12384.1"/>
    <property type="molecule type" value="Genomic_DNA"/>
</dbReference>
<dbReference type="InterPro" id="IPR050131">
    <property type="entry name" value="Peptidase_S8_subtilisin-like"/>
</dbReference>
<feature type="region of interest" description="Disordered" evidence="8">
    <location>
        <begin position="1"/>
        <end position="21"/>
    </location>
</feature>
<evidence type="ECO:0000256" key="8">
    <source>
        <dbReference type="SAM" id="MobiDB-lite"/>
    </source>
</evidence>
<dbReference type="Pfam" id="PF00082">
    <property type="entry name" value="Peptidase_S8"/>
    <property type="match status" value="1"/>
</dbReference>
<evidence type="ECO:0000313" key="11">
    <source>
        <dbReference type="Proteomes" id="UP000185696"/>
    </source>
</evidence>
<dbReference type="PROSITE" id="PS00136">
    <property type="entry name" value="SUBTILASE_ASP"/>
    <property type="match status" value="1"/>
</dbReference>
<dbReference type="InterPro" id="IPR013783">
    <property type="entry name" value="Ig-like_fold"/>
</dbReference>
<gene>
    <name evidence="10" type="ORF">BLA60_08460</name>
</gene>
<dbReference type="PROSITE" id="PS00137">
    <property type="entry name" value="SUBTILASE_HIS"/>
    <property type="match status" value="1"/>
</dbReference>
<feature type="active site" description="Charge relay system" evidence="5 6">
    <location>
        <position position="227"/>
    </location>
</feature>
<dbReference type="InterPro" id="IPR023827">
    <property type="entry name" value="Peptidase_S8_Asp-AS"/>
</dbReference>
<organism evidence="10 11">
    <name type="scientific">Actinophytocola xinjiangensis</name>
    <dbReference type="NCBI Taxonomy" id="485602"/>
    <lineage>
        <taxon>Bacteria</taxon>
        <taxon>Bacillati</taxon>
        <taxon>Actinomycetota</taxon>
        <taxon>Actinomycetes</taxon>
        <taxon>Pseudonocardiales</taxon>
        <taxon>Pseudonocardiaceae</taxon>
    </lineage>
</organism>
<comment type="similarity">
    <text evidence="1 6 7">Belongs to the peptidase S8 family.</text>
</comment>
<name>A0A7Z1AZ04_9PSEU</name>